<evidence type="ECO:0008006" key="5">
    <source>
        <dbReference type="Google" id="ProtNLM"/>
    </source>
</evidence>
<comment type="caution">
    <text evidence="3">The sequence shown here is derived from an EMBL/GenBank/DDBJ whole genome shotgun (WGS) entry which is preliminary data.</text>
</comment>
<name>A0AB34JIX0_PRYPA</name>
<feature type="region of interest" description="Disordered" evidence="1">
    <location>
        <begin position="1"/>
        <end position="25"/>
    </location>
</feature>
<dbReference type="AlphaFoldDB" id="A0AB34JIX0"/>
<sequence>MVEDGQQSDERLAQAPRPPTHPLDARELNALRAELLRSLRAELLPEHCSKRTSSRTSVIELQKVYEDETAAAHDGAQRCRVPLLLSSQVRRIDRVSSKRTVLGGLLTTAAFSVFAISAASLISNFFSNRMVSSSETLWAKARGPLPGPSFPITFTCKAAQGCWYASVYTNESARSAACAAAVAALTPEKGGGTTGHCHYVGAGVVFTVAICSTEDVADGLFVLSSAADASASAVSVHNRVDTPQGLVKSQAALHPGRNLLEPVLTYNHTREVGNGRERDEYFPYFLGSDVVYHTNLTSISTCLANRRDASVSVTQIFLSSKWTLVEVHWKDLLSLWGEIGGMWQLFLEIASFVFLCWFLSKKAVVVKGRPQGSGLDT</sequence>
<evidence type="ECO:0000256" key="2">
    <source>
        <dbReference type="SAM" id="Phobius"/>
    </source>
</evidence>
<gene>
    <name evidence="3" type="ORF">AB1Y20_021184</name>
</gene>
<protein>
    <recommendedName>
        <fullName evidence="5">Transmembrane protein 231</fullName>
    </recommendedName>
</protein>
<evidence type="ECO:0000313" key="3">
    <source>
        <dbReference type="EMBL" id="KAL1521525.1"/>
    </source>
</evidence>
<keyword evidence="2" id="KW-0472">Membrane</keyword>
<keyword evidence="2" id="KW-1133">Transmembrane helix</keyword>
<evidence type="ECO:0000313" key="4">
    <source>
        <dbReference type="Proteomes" id="UP001515480"/>
    </source>
</evidence>
<accession>A0AB34JIX0</accession>
<evidence type="ECO:0000256" key="1">
    <source>
        <dbReference type="SAM" id="MobiDB-lite"/>
    </source>
</evidence>
<proteinExistence type="predicted"/>
<feature type="transmembrane region" description="Helical" evidence="2">
    <location>
        <begin position="100"/>
        <end position="126"/>
    </location>
</feature>
<reference evidence="3 4" key="1">
    <citation type="journal article" date="2024" name="Science">
        <title>Giant polyketide synthase enzymes in the biosynthesis of giant marine polyether toxins.</title>
        <authorList>
            <person name="Fallon T.R."/>
            <person name="Shende V.V."/>
            <person name="Wierzbicki I.H."/>
            <person name="Pendleton A.L."/>
            <person name="Watervoot N.F."/>
            <person name="Auber R.P."/>
            <person name="Gonzalez D.J."/>
            <person name="Wisecaver J.H."/>
            <person name="Moore B.S."/>
        </authorList>
    </citation>
    <scope>NUCLEOTIDE SEQUENCE [LARGE SCALE GENOMIC DNA]</scope>
    <source>
        <strain evidence="3 4">12B1</strain>
    </source>
</reference>
<dbReference type="EMBL" id="JBGBPQ010000007">
    <property type="protein sequence ID" value="KAL1521525.1"/>
    <property type="molecule type" value="Genomic_DNA"/>
</dbReference>
<feature type="transmembrane region" description="Helical" evidence="2">
    <location>
        <begin position="341"/>
        <end position="359"/>
    </location>
</feature>
<organism evidence="3 4">
    <name type="scientific">Prymnesium parvum</name>
    <name type="common">Toxic golden alga</name>
    <dbReference type="NCBI Taxonomy" id="97485"/>
    <lineage>
        <taxon>Eukaryota</taxon>
        <taxon>Haptista</taxon>
        <taxon>Haptophyta</taxon>
        <taxon>Prymnesiophyceae</taxon>
        <taxon>Prymnesiales</taxon>
        <taxon>Prymnesiaceae</taxon>
        <taxon>Prymnesium</taxon>
    </lineage>
</organism>
<keyword evidence="2" id="KW-0812">Transmembrane</keyword>
<dbReference type="Proteomes" id="UP001515480">
    <property type="component" value="Unassembled WGS sequence"/>
</dbReference>
<keyword evidence="4" id="KW-1185">Reference proteome</keyword>